<keyword evidence="2" id="KW-1185">Reference proteome</keyword>
<name>A0AAP0L2D4_9MAGN</name>
<accession>A0AAP0L2D4</accession>
<gene>
    <name evidence="1" type="ORF">Syun_003552</name>
</gene>
<protein>
    <submittedName>
        <fullName evidence="1">Uncharacterized protein</fullName>
    </submittedName>
</protein>
<organism evidence="1 2">
    <name type="scientific">Stephania yunnanensis</name>
    <dbReference type="NCBI Taxonomy" id="152371"/>
    <lineage>
        <taxon>Eukaryota</taxon>
        <taxon>Viridiplantae</taxon>
        <taxon>Streptophyta</taxon>
        <taxon>Embryophyta</taxon>
        <taxon>Tracheophyta</taxon>
        <taxon>Spermatophyta</taxon>
        <taxon>Magnoliopsida</taxon>
        <taxon>Ranunculales</taxon>
        <taxon>Menispermaceae</taxon>
        <taxon>Menispermoideae</taxon>
        <taxon>Cissampelideae</taxon>
        <taxon>Stephania</taxon>
    </lineage>
</organism>
<evidence type="ECO:0000313" key="2">
    <source>
        <dbReference type="Proteomes" id="UP001420932"/>
    </source>
</evidence>
<dbReference type="EMBL" id="JBBNAF010000002">
    <property type="protein sequence ID" value="KAK9162650.1"/>
    <property type="molecule type" value="Genomic_DNA"/>
</dbReference>
<evidence type="ECO:0000313" key="1">
    <source>
        <dbReference type="EMBL" id="KAK9162650.1"/>
    </source>
</evidence>
<reference evidence="1 2" key="1">
    <citation type="submission" date="2024-01" db="EMBL/GenBank/DDBJ databases">
        <title>Genome assemblies of Stephania.</title>
        <authorList>
            <person name="Yang L."/>
        </authorList>
    </citation>
    <scope>NUCLEOTIDE SEQUENCE [LARGE SCALE GENOMIC DNA]</scope>
    <source>
        <strain evidence="1">YNDBR</strain>
        <tissue evidence="1">Leaf</tissue>
    </source>
</reference>
<comment type="caution">
    <text evidence="1">The sequence shown here is derived from an EMBL/GenBank/DDBJ whole genome shotgun (WGS) entry which is preliminary data.</text>
</comment>
<proteinExistence type="predicted"/>
<dbReference type="Proteomes" id="UP001420932">
    <property type="component" value="Unassembled WGS sequence"/>
</dbReference>
<dbReference type="AlphaFoldDB" id="A0AAP0L2D4"/>
<sequence length="57" mass="6637">MALVALLRELVDMDPHEEDGENMLERVVEQCYEERVVEQCYEKRVDGSGLVVVPKRM</sequence>